<dbReference type="SUPFAM" id="SSF56672">
    <property type="entry name" value="DNA/RNA polymerases"/>
    <property type="match status" value="1"/>
</dbReference>
<dbReference type="AlphaFoldDB" id="A0AAJ7NDZ0"/>
<reference evidence="4" key="1">
    <citation type="submission" date="2025-08" db="UniProtKB">
        <authorList>
            <consortium name="RefSeq"/>
        </authorList>
    </citation>
    <scope>IDENTIFICATION</scope>
    <source>
        <tissue evidence="4">Whole body</tissue>
    </source>
</reference>
<dbReference type="InterPro" id="IPR053134">
    <property type="entry name" value="RNA-dir_DNA_polymerase"/>
</dbReference>
<dbReference type="Gene3D" id="2.40.70.10">
    <property type="entry name" value="Acid Proteases"/>
    <property type="match status" value="1"/>
</dbReference>
<dbReference type="KEGG" id="ccal:108631294"/>
<evidence type="ECO:0000256" key="1">
    <source>
        <dbReference type="ARBA" id="ARBA00022801"/>
    </source>
</evidence>
<dbReference type="SUPFAM" id="SSF50630">
    <property type="entry name" value="Acid proteases"/>
    <property type="match status" value="1"/>
</dbReference>
<dbReference type="PANTHER" id="PTHR24559">
    <property type="entry name" value="TRANSPOSON TY3-I GAG-POL POLYPROTEIN"/>
    <property type="match status" value="1"/>
</dbReference>
<dbReference type="GO" id="GO:0004190">
    <property type="term" value="F:aspartic-type endopeptidase activity"/>
    <property type="evidence" value="ECO:0007669"/>
    <property type="project" value="InterPro"/>
</dbReference>
<evidence type="ECO:0000313" key="3">
    <source>
        <dbReference type="Proteomes" id="UP000694925"/>
    </source>
</evidence>
<evidence type="ECO:0000259" key="2">
    <source>
        <dbReference type="PROSITE" id="PS50175"/>
    </source>
</evidence>
<evidence type="ECO:0000313" key="4">
    <source>
        <dbReference type="RefSeq" id="XP_017890620.1"/>
    </source>
</evidence>
<gene>
    <name evidence="4" type="primary">LOC108631294</name>
</gene>
<protein>
    <submittedName>
        <fullName evidence="4">Uncharacterized protein LOC108631294</fullName>
    </submittedName>
</protein>
<dbReference type="GO" id="GO:0006508">
    <property type="term" value="P:proteolysis"/>
    <property type="evidence" value="ECO:0007669"/>
    <property type="project" value="InterPro"/>
</dbReference>
<keyword evidence="1" id="KW-0378">Hydrolase</keyword>
<sequence>MSCGSKLNSCDCSSTLETSTADALPDDQLGNVVDHAARADKNHRDYAGTTEILARTRRNAELHARGVRETPTAVLDTGADLCVFPRDLVRGHMKRCEYELFAANGARIATYGTIAVVLDLALRRDFKWWFVVADVSKPIIGMDFLSHYGLLVDPRNRRLVDSTTTLSSNGYAAPASIATIKTIAGESTYHQLLAGFPDLTRPPVFGKERAKHNVTHHIETTPGPPVPWASPLHVVTKKDGGLRPCGDYRALNACTVPDRYSPPHIEDLAQRLHGKRIFSKIDLVRAYHQIPVASEDIAKTAITTPFGLFEATNMMFGLRNAAQTCQRFVDEMTRD</sequence>
<dbReference type="CDD" id="cd01647">
    <property type="entry name" value="RT_LTR"/>
    <property type="match status" value="1"/>
</dbReference>
<keyword evidence="3" id="KW-1185">Reference proteome</keyword>
<dbReference type="GO" id="GO:0071897">
    <property type="term" value="P:DNA biosynthetic process"/>
    <property type="evidence" value="ECO:0007669"/>
    <property type="project" value="UniProtKB-ARBA"/>
</dbReference>
<dbReference type="InterPro" id="IPR021109">
    <property type="entry name" value="Peptidase_aspartic_dom_sf"/>
</dbReference>
<dbReference type="RefSeq" id="XP_017890620.1">
    <property type="nucleotide sequence ID" value="XM_018035131.1"/>
</dbReference>
<accession>A0AAJ7NDZ0</accession>
<dbReference type="InterPro" id="IPR043502">
    <property type="entry name" value="DNA/RNA_pol_sf"/>
</dbReference>
<dbReference type="Pfam" id="PF00078">
    <property type="entry name" value="RVT_1"/>
    <property type="match status" value="1"/>
</dbReference>
<dbReference type="PROSITE" id="PS50175">
    <property type="entry name" value="ASP_PROT_RETROV"/>
    <property type="match status" value="1"/>
</dbReference>
<dbReference type="InterPro" id="IPR001995">
    <property type="entry name" value="Peptidase_A2_cat"/>
</dbReference>
<dbReference type="Proteomes" id="UP000694925">
    <property type="component" value="Unplaced"/>
</dbReference>
<feature type="domain" description="Peptidase A2" evidence="2">
    <location>
        <begin position="71"/>
        <end position="144"/>
    </location>
</feature>
<proteinExistence type="predicted"/>
<dbReference type="GeneID" id="108631294"/>
<dbReference type="Gene3D" id="3.10.10.10">
    <property type="entry name" value="HIV Type 1 Reverse Transcriptase, subunit A, domain 1"/>
    <property type="match status" value="1"/>
</dbReference>
<name>A0AAJ7NDZ0_9HYME</name>
<organism evidence="3 4">
    <name type="scientific">Ceratina calcarata</name>
    <dbReference type="NCBI Taxonomy" id="156304"/>
    <lineage>
        <taxon>Eukaryota</taxon>
        <taxon>Metazoa</taxon>
        <taxon>Ecdysozoa</taxon>
        <taxon>Arthropoda</taxon>
        <taxon>Hexapoda</taxon>
        <taxon>Insecta</taxon>
        <taxon>Pterygota</taxon>
        <taxon>Neoptera</taxon>
        <taxon>Endopterygota</taxon>
        <taxon>Hymenoptera</taxon>
        <taxon>Apocrita</taxon>
        <taxon>Aculeata</taxon>
        <taxon>Apoidea</taxon>
        <taxon>Anthophila</taxon>
        <taxon>Apidae</taxon>
        <taxon>Ceratina</taxon>
        <taxon>Zadontomerus</taxon>
    </lineage>
</organism>
<dbReference type="PANTHER" id="PTHR24559:SF444">
    <property type="entry name" value="REVERSE TRANSCRIPTASE DOMAIN-CONTAINING PROTEIN"/>
    <property type="match status" value="1"/>
</dbReference>
<dbReference type="InterPro" id="IPR000477">
    <property type="entry name" value="RT_dom"/>
</dbReference>